<comment type="cofactor">
    <cofactor evidence="11">
        <name>Zn(2+)</name>
        <dbReference type="ChEBI" id="CHEBI:29105"/>
    </cofactor>
    <text evidence="11">Binds 2 Zn(2+) ions per subunit.</text>
</comment>
<evidence type="ECO:0000313" key="13">
    <source>
        <dbReference type="EMBL" id="ALP95085.1"/>
    </source>
</evidence>
<dbReference type="PANTHER" id="PTHR42994:SF1">
    <property type="entry name" value="PEPTIDASE T"/>
    <property type="match status" value="1"/>
</dbReference>
<evidence type="ECO:0000256" key="9">
    <source>
        <dbReference type="NCBIfam" id="TIGR01882"/>
    </source>
</evidence>
<dbReference type="Pfam" id="PF01546">
    <property type="entry name" value="Peptidase_M20"/>
    <property type="match status" value="1"/>
</dbReference>
<evidence type="ECO:0000256" key="7">
    <source>
        <dbReference type="ARBA" id="ARBA00022833"/>
    </source>
</evidence>
<dbReference type="PROSITE" id="PS00758">
    <property type="entry name" value="ARGE_DAPE_CPG2_1"/>
    <property type="match status" value="1"/>
</dbReference>
<keyword evidence="6 13" id="KW-0378">Hydrolase</keyword>
<keyword evidence="8" id="KW-0482">Metalloprotease</keyword>
<dbReference type="RefSeq" id="WP_058118324.1">
    <property type="nucleotide sequence ID" value="NZ_CP011307.1"/>
</dbReference>
<feature type="domain" description="Peptidase M20 dimerisation" evidence="12">
    <location>
        <begin position="208"/>
        <end position="307"/>
    </location>
</feature>
<comment type="catalytic activity">
    <reaction evidence="1">
        <text>Release of the N-terminal residue from a tripeptide.</text>
        <dbReference type="EC" id="3.4.11.4"/>
    </reaction>
</comment>
<dbReference type="STRING" id="1297617.IB211_02694"/>
<evidence type="ECO:0000256" key="8">
    <source>
        <dbReference type="ARBA" id="ARBA00023049"/>
    </source>
</evidence>
<dbReference type="Pfam" id="PF07687">
    <property type="entry name" value="M20_dimer"/>
    <property type="match status" value="1"/>
</dbReference>
<dbReference type="NCBIfam" id="NF009920">
    <property type="entry name" value="PRK13381.1"/>
    <property type="match status" value="1"/>
</dbReference>
<evidence type="ECO:0000256" key="11">
    <source>
        <dbReference type="PIRSR" id="PIRSR037215-2"/>
    </source>
</evidence>
<feature type="binding site" evidence="11">
    <location>
        <position position="143"/>
    </location>
    <ligand>
        <name>Zn(2+)</name>
        <dbReference type="ChEBI" id="CHEBI:29105"/>
        <label>1</label>
    </ligand>
</feature>
<dbReference type="GO" id="GO:0045148">
    <property type="term" value="F:tripeptide aminopeptidase activity"/>
    <property type="evidence" value="ECO:0007669"/>
    <property type="project" value="UniProtKB-UniRule"/>
</dbReference>
<dbReference type="Gene3D" id="3.40.630.10">
    <property type="entry name" value="Zn peptidases"/>
    <property type="match status" value="1"/>
</dbReference>
<dbReference type="PANTHER" id="PTHR42994">
    <property type="entry name" value="PEPTIDASE T"/>
    <property type="match status" value="1"/>
</dbReference>
<dbReference type="Gene3D" id="3.30.70.360">
    <property type="match status" value="1"/>
</dbReference>
<feature type="active site" evidence="10">
    <location>
        <position position="83"/>
    </location>
</feature>
<dbReference type="InterPro" id="IPR011650">
    <property type="entry name" value="Peptidase_M20_dimer"/>
</dbReference>
<keyword evidence="5 11" id="KW-0479">Metal-binding</keyword>
<dbReference type="Proteomes" id="UP000064844">
    <property type="component" value="Chromosome"/>
</dbReference>
<dbReference type="SUPFAM" id="SSF55031">
    <property type="entry name" value="Bacterial exopeptidase dimerisation domain"/>
    <property type="match status" value="1"/>
</dbReference>
<feature type="binding site" evidence="11">
    <location>
        <position position="199"/>
    </location>
    <ligand>
        <name>Zn(2+)</name>
        <dbReference type="ChEBI" id="CHEBI:29105"/>
        <label>1</label>
    </ligand>
</feature>
<dbReference type="InterPro" id="IPR036264">
    <property type="entry name" value="Bact_exopeptidase_dim_dom"/>
</dbReference>
<evidence type="ECO:0000313" key="14">
    <source>
        <dbReference type="Proteomes" id="UP000064844"/>
    </source>
</evidence>
<dbReference type="NCBIfam" id="NF003976">
    <property type="entry name" value="PRK05469.1"/>
    <property type="match status" value="1"/>
</dbReference>
<dbReference type="InterPro" id="IPR010161">
    <property type="entry name" value="Peptidase_M20B"/>
</dbReference>
<dbReference type="PIRSF" id="PIRSF037215">
    <property type="entry name" value="Peptidase_M20B"/>
    <property type="match status" value="1"/>
</dbReference>
<dbReference type="KEGG" id="ibu:IB211_02694"/>
<reference evidence="14" key="2">
    <citation type="submission" date="2015-04" db="EMBL/GenBank/DDBJ databases">
        <title>A butyrogenic pathway from the amino acid lysine in a human gut commensal.</title>
        <authorList>
            <person name="de Vos W.M."/>
            <person name="Bui N.T.P."/>
            <person name="Plugge C.M."/>
            <person name="Ritari J."/>
        </authorList>
    </citation>
    <scope>NUCLEOTIDE SEQUENCE [LARGE SCALE GENOMIC DNA]</scope>
    <source>
        <strain evidence="14">AF211</strain>
    </source>
</reference>
<dbReference type="EC" id="3.4.11.4" evidence="9"/>
<dbReference type="PROSITE" id="PS00759">
    <property type="entry name" value="ARGE_DAPE_CPG2_2"/>
    <property type="match status" value="1"/>
</dbReference>
<protein>
    <recommendedName>
        <fullName evidence="9">Peptidase T</fullName>
        <ecNumber evidence="9">3.4.11.4</ecNumber>
    </recommendedName>
</protein>
<dbReference type="eggNOG" id="COG2195">
    <property type="taxonomic scope" value="Bacteria"/>
</dbReference>
<name>A0A0S2W6U4_9FIRM</name>
<evidence type="ECO:0000256" key="1">
    <source>
        <dbReference type="ARBA" id="ARBA00000870"/>
    </source>
</evidence>
<evidence type="ECO:0000256" key="6">
    <source>
        <dbReference type="ARBA" id="ARBA00022801"/>
    </source>
</evidence>
<evidence type="ECO:0000256" key="2">
    <source>
        <dbReference type="ARBA" id="ARBA00009692"/>
    </source>
</evidence>
<dbReference type="SUPFAM" id="SSF53187">
    <property type="entry name" value="Zn-dependent exopeptidases"/>
    <property type="match status" value="1"/>
</dbReference>
<evidence type="ECO:0000256" key="5">
    <source>
        <dbReference type="ARBA" id="ARBA00022723"/>
    </source>
</evidence>
<evidence type="ECO:0000259" key="12">
    <source>
        <dbReference type="Pfam" id="PF07687"/>
    </source>
</evidence>
<dbReference type="InterPro" id="IPR002933">
    <property type="entry name" value="Peptidase_M20"/>
</dbReference>
<feature type="binding site" evidence="11">
    <location>
        <position position="81"/>
    </location>
    <ligand>
        <name>Zn(2+)</name>
        <dbReference type="ChEBI" id="CHEBI:29105"/>
        <label>1</label>
    </ligand>
</feature>
<reference evidence="13 14" key="1">
    <citation type="journal article" date="2015" name="Nat. Commun.">
        <title>Production of butyrate from lysine and the Amadori product fructoselysine by a human gut commensal.</title>
        <authorList>
            <person name="Bui T.P."/>
            <person name="Ritari J."/>
            <person name="Boeren S."/>
            <person name="de Waard P."/>
            <person name="Plugge C.M."/>
            <person name="de Vos W.M."/>
        </authorList>
    </citation>
    <scope>NUCLEOTIDE SEQUENCE [LARGE SCALE GENOMIC DNA]</scope>
    <source>
        <strain evidence="13 14">AF211</strain>
    </source>
</reference>
<keyword evidence="4" id="KW-0645">Protease</keyword>
<dbReference type="GO" id="GO:0006518">
    <property type="term" value="P:peptide metabolic process"/>
    <property type="evidence" value="ECO:0007669"/>
    <property type="project" value="InterPro"/>
</dbReference>
<dbReference type="PATRIC" id="fig|1297617.4.peg.2772"/>
<feature type="binding site" evidence="11">
    <location>
        <position position="143"/>
    </location>
    <ligand>
        <name>Zn(2+)</name>
        <dbReference type="ChEBI" id="CHEBI:29105"/>
        <label>2</label>
    </ligand>
</feature>
<comment type="similarity">
    <text evidence="2">Belongs to the peptidase M20B family.</text>
</comment>
<proteinExistence type="inferred from homology"/>
<keyword evidence="3 13" id="KW-0031">Aminopeptidase</keyword>
<feature type="binding site" evidence="11">
    <location>
        <position position="177"/>
    </location>
    <ligand>
        <name>Zn(2+)</name>
        <dbReference type="ChEBI" id="CHEBI:29105"/>
        <label>2</label>
    </ligand>
</feature>
<evidence type="ECO:0000256" key="10">
    <source>
        <dbReference type="PIRSR" id="PIRSR037215-1"/>
    </source>
</evidence>
<evidence type="ECO:0000256" key="3">
    <source>
        <dbReference type="ARBA" id="ARBA00022438"/>
    </source>
</evidence>
<dbReference type="AlphaFoldDB" id="A0A0S2W6U4"/>
<dbReference type="InterPro" id="IPR001261">
    <property type="entry name" value="ArgE/DapE_CS"/>
</dbReference>
<keyword evidence="14" id="KW-1185">Reference proteome</keyword>
<gene>
    <name evidence="13" type="ORF">IB211_02694</name>
</gene>
<sequence length="417" mass="45453">MEKVVSRFLRYVRIHTESDPSAPPGVLPSAAREFDLARLLVDELRELGLTDAHVDEHCYVYATLPATPGCGALPVIGLLAHMDTSPDLTGKDVNPQILHYDGGELVINRELGVVMDAEHFPELDRFLGEDLIFADGRTLLGADDKGGIAVILQALEDLIAAGTPHGTVKVAFTPDEEIGRGPLGFDIPGFGADFAYTLDGPAPNEYAYETFNAAQAQVTLTGLSVHPGSSKGLMKSALLMSMDFNALLPPLETPFHTDGREGFFHLLSLTGNVEETRMIYLIRDHDSARFAERKAVMEKAAEELRRRWGSDCIRLEITDQYPNMAKWLEDKPEIVALAVAAMRLAGVEDPVAVAIRGGTDGSQLTSKGLPCPNLPCGTQYAHGRYEFVSVQALTTCKEMVKHLVSADLVKRVMEENL</sequence>
<evidence type="ECO:0000256" key="4">
    <source>
        <dbReference type="ARBA" id="ARBA00022670"/>
    </source>
</evidence>
<dbReference type="GO" id="GO:0006508">
    <property type="term" value="P:proteolysis"/>
    <property type="evidence" value="ECO:0007669"/>
    <property type="project" value="UniProtKB-UniRule"/>
</dbReference>
<keyword evidence="7 11" id="KW-0862">Zinc</keyword>
<feature type="binding site" evidence="11">
    <location>
        <position position="382"/>
    </location>
    <ligand>
        <name>Zn(2+)</name>
        <dbReference type="ChEBI" id="CHEBI:29105"/>
        <label>2</label>
    </ligand>
</feature>
<dbReference type="GO" id="GO:0008270">
    <property type="term" value="F:zinc ion binding"/>
    <property type="evidence" value="ECO:0007669"/>
    <property type="project" value="InterPro"/>
</dbReference>
<dbReference type="NCBIfam" id="TIGR01882">
    <property type="entry name" value="peptidase-T"/>
    <property type="match status" value="1"/>
</dbReference>
<feature type="active site" description="Proton acceptor" evidence="10">
    <location>
        <position position="176"/>
    </location>
</feature>
<accession>A0A0S2W6U4</accession>
<organism evidence="13 14">
    <name type="scientific">Intestinimonas butyriciproducens</name>
    <dbReference type="NCBI Taxonomy" id="1297617"/>
    <lineage>
        <taxon>Bacteria</taxon>
        <taxon>Bacillati</taxon>
        <taxon>Bacillota</taxon>
        <taxon>Clostridia</taxon>
        <taxon>Eubacteriales</taxon>
        <taxon>Intestinimonas</taxon>
    </lineage>
</organism>
<dbReference type="GO" id="GO:0008237">
    <property type="term" value="F:metallopeptidase activity"/>
    <property type="evidence" value="ECO:0007669"/>
    <property type="project" value="UniProtKB-KW"/>
</dbReference>
<dbReference type="EMBL" id="CP011307">
    <property type="protein sequence ID" value="ALP95085.1"/>
    <property type="molecule type" value="Genomic_DNA"/>
</dbReference>